<proteinExistence type="predicted"/>
<feature type="region of interest" description="Disordered" evidence="1">
    <location>
        <begin position="637"/>
        <end position="656"/>
    </location>
</feature>
<dbReference type="STRING" id="1249481.D641_0105680"/>
<feature type="compositionally biased region" description="Low complexity" evidence="1">
    <location>
        <begin position="466"/>
        <end position="482"/>
    </location>
</feature>
<dbReference type="EMBL" id="AORC01000005">
    <property type="protein sequence ID" value="EYT50273.1"/>
    <property type="molecule type" value="Genomic_DNA"/>
</dbReference>
<evidence type="ECO:0000256" key="1">
    <source>
        <dbReference type="SAM" id="MobiDB-lite"/>
    </source>
</evidence>
<dbReference type="NCBIfam" id="TIGR01643">
    <property type="entry name" value="YD_repeat_2x"/>
    <property type="match status" value="1"/>
</dbReference>
<comment type="caution">
    <text evidence="2">The sequence shown here is derived from an EMBL/GenBank/DDBJ whole genome shotgun (WGS) entry which is preliminary data.</text>
</comment>
<dbReference type="Proteomes" id="UP000019754">
    <property type="component" value="Unassembled WGS sequence"/>
</dbReference>
<dbReference type="HOGENOM" id="CLU_347700_0_0_11"/>
<dbReference type="InterPro" id="IPR006530">
    <property type="entry name" value="YD"/>
</dbReference>
<organism evidence="2 3">
    <name type="scientific">Brachybacterium muris UCD-AY4</name>
    <dbReference type="NCBI Taxonomy" id="1249481"/>
    <lineage>
        <taxon>Bacteria</taxon>
        <taxon>Bacillati</taxon>
        <taxon>Actinomycetota</taxon>
        <taxon>Actinomycetes</taxon>
        <taxon>Micrococcales</taxon>
        <taxon>Dermabacteraceae</taxon>
        <taxon>Brachybacterium</taxon>
    </lineage>
</organism>
<protein>
    <recommendedName>
        <fullName evidence="4">Type IV secretion protein Rhs</fullName>
    </recommendedName>
</protein>
<feature type="region of interest" description="Disordered" evidence="1">
    <location>
        <begin position="466"/>
        <end position="486"/>
    </location>
</feature>
<reference evidence="2 3" key="1">
    <citation type="journal article" date="2013" name="Genome Announc.">
        <title>Draft genome sequence of an Actinobacterium, Brachybacterium muris strain UCD-AY4.</title>
        <authorList>
            <person name="Lo J.R."/>
            <person name="Lang J.M."/>
            <person name="Darling A.E."/>
            <person name="Eisen J.A."/>
            <person name="Coil D.A."/>
        </authorList>
    </citation>
    <scope>NUCLEOTIDE SEQUENCE [LARGE SCALE GENOMIC DNA]</scope>
    <source>
        <strain evidence="2 3">UCD-AY4</strain>
    </source>
</reference>
<accession>A0A022L344</accession>
<evidence type="ECO:0000313" key="3">
    <source>
        <dbReference type="Proteomes" id="UP000019754"/>
    </source>
</evidence>
<gene>
    <name evidence="2" type="ORF">D641_0105680</name>
</gene>
<sequence>MTHPQRNPGLDTALEEGQINDLSTQTVYNTEQKNADGVVILPAGSIVTDTYGPARTVMLADGVTELRARPHMQTLYDEGAPNSGINPATGAPYSLATTVVTSAVGTSAEGTQVVEEIARTTNGYNPIDQKPATDPTSGWVLGVPTSVTNAAGHTVKQRFDARGKVIETRQPSSNGADAGTTRTIYYTATANTEDASCGATDQAKAWAGEVCRVLPAGQPAGTPMPSTKVTGYDFWLAPTTTVETSGSATRTSEVRYDLAGRAIWTKTSTGGVTGSVATDPIFTQYNPVTGLVDAVGVSNPLNTGIGTVKETFTYDSSGKQTAYTNQAGEKSTTTYDTAARVVSVTDPKGTTAFTYNGTDANGKPERRGVVTGQQVTRTGTEQLTYAATYDADGAMTTEKLPGGITTTHLTDEAGEEIGLVYSGQITDPETGAVTTGPWIAWSQTNDILGRVRTDTTTFASAIATTAGLPSTEEPAEAPTEATGGNPVAFDHRYTYDKAGHLAKVEDLTGTPLPDSTVSPYTTREYTFTPNGARKTLIETVRADGTPTGATIAGTNQSLTYDAADRLTGGYVYVPLGRQTTIPAAHAPNPDGGVITLGYFDNDLPQKVTQAGTTTTFTLDVAKRRLAQTSVTGGDTTTVTRHYTDSSDNPSWIDTKRPDGSVETLRYTGSISGDLGATIATDGGVSLMLPNIHGDITTTIPIPAGTPAEAPATGITGWSSYTEYGTPIDPAQTTTVATSAGYGWLGAKERSTTPETANLTLMGVRFYNRAIGAFSSIDPEPGGNATAYNYPTDPINSSDIDGRKGWLKKAGK</sequence>
<dbReference type="Gene3D" id="2.180.10.10">
    <property type="entry name" value="RHS repeat-associated core"/>
    <property type="match status" value="1"/>
</dbReference>
<dbReference type="AlphaFoldDB" id="A0A022L344"/>
<evidence type="ECO:0000313" key="2">
    <source>
        <dbReference type="EMBL" id="EYT50273.1"/>
    </source>
</evidence>
<dbReference type="OrthoDB" id="3751446at2"/>
<evidence type="ECO:0008006" key="4">
    <source>
        <dbReference type="Google" id="ProtNLM"/>
    </source>
</evidence>
<keyword evidence="3" id="KW-1185">Reference proteome</keyword>
<name>A0A022L344_9MICO</name>